<dbReference type="PANTHER" id="PTHR33710">
    <property type="entry name" value="BNAC02G09200D PROTEIN"/>
    <property type="match status" value="1"/>
</dbReference>
<accession>A0A2I4DF26</accession>
<dbReference type="OrthoDB" id="1001388at2759"/>
<sequence>MSCLSWNCQGLGNPQTVHELHLLVLKKSPAFVFLMETKCRRNRIESLKNSLKLDNSFVIDYKGMRGGVAFLWRDEVEAVVHTYTQHHISLMVKGAKGGKEWLLTGFYGNPNTSRRKESWQFLQAIKPGSPIGWVCVGDFNEILNFNEKWGGALRPKAQIEDFRAAVDACGLCDMDFIGNKFTWNNGRCGGAFTKERLDRAFCNSNWSEIYPSSSVSTLSALCSDHCPLLVRFEGSQDHRTQRDKPFRFEAHWAMRNGCQHLMEEIWQNNKVSGNKVNDLKEGLSKCKQKLLQWDKRMKGNSKQQLSENMTLLDDLQKKNKGHLNEQVKQVQKAINNQLEEDNLRWKQRAKQKWLREGDRNTRFFHQSASFRRRNNNIKKLVNDEGQEV</sequence>
<proteinExistence type="predicted"/>
<dbReference type="KEGG" id="jre:108979518"/>
<dbReference type="PANTHER" id="PTHR33710:SF77">
    <property type="entry name" value="DNASE I-LIKE SUPERFAMILY PROTEIN"/>
    <property type="match status" value="1"/>
</dbReference>
<dbReference type="Gene3D" id="3.60.10.10">
    <property type="entry name" value="Endonuclease/exonuclease/phosphatase"/>
    <property type="match status" value="1"/>
</dbReference>
<name>A0A2I4DF26_JUGRE</name>
<protein>
    <submittedName>
        <fullName evidence="2">Uncharacterized protein LOC108979518</fullName>
    </submittedName>
</protein>
<dbReference type="GeneID" id="108979518"/>
<dbReference type="Proteomes" id="UP000235220">
    <property type="component" value="Chromosome 7"/>
</dbReference>
<gene>
    <name evidence="2" type="primary">LOC108979518</name>
</gene>
<reference evidence="2" key="1">
    <citation type="submission" date="2025-08" db="UniProtKB">
        <authorList>
            <consortium name="RefSeq"/>
        </authorList>
    </citation>
    <scope>IDENTIFICATION</scope>
    <source>
        <tissue evidence="2">Leaves</tissue>
    </source>
</reference>
<dbReference type="RefSeq" id="XP_018805759.1">
    <property type="nucleotide sequence ID" value="XM_018950214.1"/>
</dbReference>
<dbReference type="Pfam" id="PF03372">
    <property type="entry name" value="Exo_endo_phos"/>
    <property type="match status" value="1"/>
</dbReference>
<dbReference type="Gramene" id="Jr07_17250_p1">
    <property type="protein sequence ID" value="cds.Jr07_17250_p1"/>
    <property type="gene ID" value="Jr07_17250"/>
</dbReference>
<organism evidence="1 2">
    <name type="scientific">Juglans regia</name>
    <name type="common">English walnut</name>
    <dbReference type="NCBI Taxonomy" id="51240"/>
    <lineage>
        <taxon>Eukaryota</taxon>
        <taxon>Viridiplantae</taxon>
        <taxon>Streptophyta</taxon>
        <taxon>Embryophyta</taxon>
        <taxon>Tracheophyta</taxon>
        <taxon>Spermatophyta</taxon>
        <taxon>Magnoliopsida</taxon>
        <taxon>eudicotyledons</taxon>
        <taxon>Gunneridae</taxon>
        <taxon>Pentapetalae</taxon>
        <taxon>rosids</taxon>
        <taxon>fabids</taxon>
        <taxon>Fagales</taxon>
        <taxon>Juglandaceae</taxon>
        <taxon>Juglans</taxon>
    </lineage>
</organism>
<dbReference type="InterPro" id="IPR005135">
    <property type="entry name" value="Endo/exonuclease/phosphatase"/>
</dbReference>
<dbReference type="GO" id="GO:0003824">
    <property type="term" value="F:catalytic activity"/>
    <property type="evidence" value="ECO:0007669"/>
    <property type="project" value="InterPro"/>
</dbReference>
<dbReference type="STRING" id="51240.A0A2I4DF26"/>
<dbReference type="SUPFAM" id="SSF56219">
    <property type="entry name" value="DNase I-like"/>
    <property type="match status" value="1"/>
</dbReference>
<evidence type="ECO:0000313" key="1">
    <source>
        <dbReference type="Proteomes" id="UP000235220"/>
    </source>
</evidence>
<evidence type="ECO:0000313" key="2">
    <source>
        <dbReference type="RefSeq" id="XP_018805759.1"/>
    </source>
</evidence>
<dbReference type="AlphaFoldDB" id="A0A2I4DF26"/>
<keyword evidence="1" id="KW-1185">Reference proteome</keyword>
<dbReference type="InterPro" id="IPR036691">
    <property type="entry name" value="Endo/exonu/phosph_ase_sf"/>
</dbReference>